<organism evidence="1 2">
    <name type="scientific">Agromyces ramosus</name>
    <dbReference type="NCBI Taxonomy" id="33879"/>
    <lineage>
        <taxon>Bacteria</taxon>
        <taxon>Bacillati</taxon>
        <taxon>Actinomycetota</taxon>
        <taxon>Actinomycetes</taxon>
        <taxon>Micrococcales</taxon>
        <taxon>Microbacteriaceae</taxon>
        <taxon>Agromyces</taxon>
    </lineage>
</organism>
<accession>A0ABU0R8W6</accession>
<dbReference type="RefSeq" id="WP_307041814.1">
    <property type="nucleotide sequence ID" value="NZ_JAUSYY010000001.1"/>
</dbReference>
<protein>
    <submittedName>
        <fullName evidence="1">Uncharacterized protein</fullName>
    </submittedName>
</protein>
<proteinExistence type="predicted"/>
<evidence type="ECO:0000313" key="2">
    <source>
        <dbReference type="Proteomes" id="UP001239083"/>
    </source>
</evidence>
<name>A0ABU0R8W6_9MICO</name>
<dbReference type="Proteomes" id="UP001239083">
    <property type="component" value="Unassembled WGS sequence"/>
</dbReference>
<evidence type="ECO:0000313" key="1">
    <source>
        <dbReference type="EMBL" id="MDQ0894514.1"/>
    </source>
</evidence>
<gene>
    <name evidence="1" type="ORF">QFZ26_002069</name>
</gene>
<dbReference type="EMBL" id="JAUSYY010000001">
    <property type="protein sequence ID" value="MDQ0894514.1"/>
    <property type="molecule type" value="Genomic_DNA"/>
</dbReference>
<comment type="caution">
    <text evidence="1">The sequence shown here is derived from an EMBL/GenBank/DDBJ whole genome shotgun (WGS) entry which is preliminary data.</text>
</comment>
<reference evidence="1 2" key="1">
    <citation type="submission" date="2023-07" db="EMBL/GenBank/DDBJ databases">
        <title>Comparative genomics of wheat-associated soil bacteria to identify genetic determinants of phenazine resistance.</title>
        <authorList>
            <person name="Mouncey N."/>
        </authorList>
    </citation>
    <scope>NUCLEOTIDE SEQUENCE [LARGE SCALE GENOMIC DNA]</scope>
    <source>
        <strain evidence="1 2">V3I3</strain>
    </source>
</reference>
<keyword evidence="2" id="KW-1185">Reference proteome</keyword>
<sequence>MSATRTAPGRDGCAHRTLTFAAETFARKADTISDREWVRAVYLGDGPADAVEAVFRFTHTCRNSGAQDSDSRRFFHSTRRAAFIAESDANVELVELLERVKVAA</sequence>